<reference evidence="1 2" key="1">
    <citation type="journal article" date="2008" name="PLoS Genet.">
        <title>Complete genome sequence of the N2-fixing broad host range endophyte Klebsiella pneumoniae 342 and virulence predictions verified in mice.</title>
        <authorList>
            <person name="Fouts D.E."/>
            <person name="Tyler H.L."/>
            <person name="DeBoy R.T."/>
            <person name="Daugherty S."/>
            <person name="Ren Q."/>
            <person name="Badger J.H."/>
            <person name="Durkin A.S."/>
            <person name="Huot H."/>
            <person name="Shrivastava S."/>
            <person name="Kothari S."/>
            <person name="Dodson R.J."/>
            <person name="Mohamoud Y."/>
            <person name="Khouri H."/>
            <person name="Roesch L.F."/>
            <person name="Krogfelt K.A."/>
            <person name="Struve C."/>
            <person name="Triplett E.W."/>
            <person name="Methe B.A."/>
        </authorList>
    </citation>
    <scope>NUCLEOTIDE SEQUENCE [LARGE SCALE GENOMIC DNA]</scope>
    <source>
        <strain evidence="1 2">342</strain>
    </source>
</reference>
<dbReference type="Pfam" id="PF13269">
    <property type="entry name" value="DUF4060"/>
    <property type="match status" value="1"/>
</dbReference>
<sequence length="117" mass="13067">MQFCPVGIPLAMFLASAGKRTTTRAQLAIRLMSLCEVNMRLINRSRHSPLGRQACDAALAKHVELYGDYGRQKMKRTYTVVVQGTKITVEVVNRNCSYVATAMNCARRLRHLPGQVS</sequence>
<dbReference type="Proteomes" id="UP000001734">
    <property type="component" value="Chromosome"/>
</dbReference>
<dbReference type="BioCyc" id="KPNE507522:GI0B-2849-MONOMER"/>
<evidence type="ECO:0008006" key="3">
    <source>
        <dbReference type="Google" id="ProtNLM"/>
    </source>
</evidence>
<evidence type="ECO:0000313" key="2">
    <source>
        <dbReference type="Proteomes" id="UP000001734"/>
    </source>
</evidence>
<protein>
    <recommendedName>
        <fullName evidence="3">DUF4060 family protein</fullName>
    </recommendedName>
</protein>
<dbReference type="InterPro" id="IPR025135">
    <property type="entry name" value="DUF4060"/>
</dbReference>
<dbReference type="EMBL" id="CP000964">
    <property type="protein sequence ID" value="ACI07294.1"/>
    <property type="molecule type" value="Genomic_DNA"/>
</dbReference>
<proteinExistence type="predicted"/>
<dbReference type="KEGG" id="kpe:KPK_2861"/>
<accession>B5XR64</accession>
<dbReference type="HOGENOM" id="CLU_2219609_0_0_6"/>
<name>B5XR64_KLEV3</name>
<organism evidence="1 2">
    <name type="scientific">Klebsiella variicola (strain 342)</name>
    <name type="common">Klebsiella pneumoniae</name>
    <dbReference type="NCBI Taxonomy" id="507522"/>
    <lineage>
        <taxon>Bacteria</taxon>
        <taxon>Pseudomonadati</taxon>
        <taxon>Pseudomonadota</taxon>
        <taxon>Gammaproteobacteria</taxon>
        <taxon>Enterobacterales</taxon>
        <taxon>Enterobacteriaceae</taxon>
        <taxon>Klebsiella/Raoultella group</taxon>
        <taxon>Klebsiella</taxon>
        <taxon>Klebsiella pneumoniae complex</taxon>
    </lineage>
</organism>
<dbReference type="AlphaFoldDB" id="B5XR64"/>
<gene>
    <name evidence="1" type="ordered locus">KPK_2861</name>
</gene>
<evidence type="ECO:0000313" key="1">
    <source>
        <dbReference type="EMBL" id="ACI07294.1"/>
    </source>
</evidence>